<feature type="domain" description="DUF5916" evidence="4">
    <location>
        <begin position="252"/>
        <end position="317"/>
    </location>
</feature>
<feature type="chain" id="PRO_5046307372" evidence="2">
    <location>
        <begin position="21"/>
        <end position="740"/>
    </location>
</feature>
<dbReference type="SUPFAM" id="SSF49344">
    <property type="entry name" value="CBD9-like"/>
    <property type="match status" value="1"/>
</dbReference>
<comment type="caution">
    <text evidence="5">The sequence shown here is derived from an EMBL/GenBank/DDBJ whole genome shotgun (WGS) entry which is preliminary data.</text>
</comment>
<dbReference type="CDD" id="cd09618">
    <property type="entry name" value="CBM9_like_2"/>
    <property type="match status" value="1"/>
</dbReference>
<evidence type="ECO:0000259" key="3">
    <source>
        <dbReference type="Pfam" id="PF06452"/>
    </source>
</evidence>
<dbReference type="InterPro" id="IPR045670">
    <property type="entry name" value="DUF5916"/>
</dbReference>
<organism evidence="5 6">
    <name type="scientific">Undibacterium seohonense</name>
    <dbReference type="NCBI Taxonomy" id="1344950"/>
    <lineage>
        <taxon>Bacteria</taxon>
        <taxon>Pseudomonadati</taxon>
        <taxon>Pseudomonadota</taxon>
        <taxon>Betaproteobacteria</taxon>
        <taxon>Burkholderiales</taxon>
        <taxon>Oxalobacteraceae</taxon>
        <taxon>Undibacterium</taxon>
    </lineage>
</organism>
<dbReference type="InterPro" id="IPR010502">
    <property type="entry name" value="Carb-bd_dom_fam9"/>
</dbReference>
<sequence length="740" mass="81900">MNVLSVFCMSALLFSGVAQAEFRAKQLQKNETIKLDGKLEDAAWSAVTAHRDFYQTQPYDNVAAHLRTEVKVLYDESFLYVGVVGFDNDPSQIRDSFARRDKISIDQDFFALYLDPSSGHKAAQVFYVNARGAVMDGIYSDTSGDDTAPDYEFSVSTARFEGGWSAEYKIPFASIAYDKHSSTPWSLLVLRNMTRDQRYRMYSGAVTRATSCNLCYSNPIEGMQHLPSGMSWNATPQLVARRGQDEVDGKPKQSNSSRDLSLDLKFRPSSAITIDATLNPDFSQIELDSPQLSGNTRFGIFVQEKRPFFLEGADIFRTPLNAISTRTIANPDLGIRYTQRDADKDFSILSSRDTAGALVLIPQTYFTAYATSPVASTATDARANFRFGSLAVGGVLTDRQYAEGHGYNRVAGPDFIWQIDRNQLMRAQLLMSSSNAQLDATGNLKRGATTNGHAAYFDYSRGNDVWGISATIRDFSKDFRADNGFFSQVGFRSINAELTRKFGRTGFLNEFNTYISTEYKVDSTGQVLSKILAPGVRVAGPYDSSAYMNISPSVRNRVNQDGELFSIGRIAGGIAASPGKRVARIASDFTFGDVIDIQANRLGRGGSMTMSAKLRPIDRLELEPSIASNWINRSSARGNSATQDRTYTETAMQLNSILHLSAKDTIRIILQNARTTRDPRAYTQTVAAQSTRKVGSFVYTHHAGVGSAIYLGWTITDTNTPGLVARRQQSELFTKFSWQL</sequence>
<feature type="region of interest" description="Disordered" evidence="1">
    <location>
        <begin position="241"/>
        <end position="260"/>
    </location>
</feature>
<reference evidence="5 6" key="1">
    <citation type="submission" date="2020-08" db="EMBL/GenBank/DDBJ databases">
        <title>Novel species isolated from subtropical streams in China.</title>
        <authorList>
            <person name="Lu H."/>
        </authorList>
    </citation>
    <scope>NUCLEOTIDE SEQUENCE [LARGE SCALE GENOMIC DNA]</scope>
    <source>
        <strain evidence="5 6">KACC 16656</strain>
    </source>
</reference>
<feature type="compositionally biased region" description="Basic and acidic residues" evidence="1">
    <location>
        <begin position="242"/>
        <end position="251"/>
    </location>
</feature>
<dbReference type="Pfam" id="PF19313">
    <property type="entry name" value="DUF5916"/>
    <property type="match status" value="1"/>
</dbReference>
<dbReference type="RefSeq" id="WP_186923397.1">
    <property type="nucleotide sequence ID" value="NZ_JACOFW010000015.1"/>
</dbReference>
<dbReference type="Proteomes" id="UP000648257">
    <property type="component" value="Unassembled WGS sequence"/>
</dbReference>
<keyword evidence="6" id="KW-1185">Reference proteome</keyword>
<dbReference type="EMBL" id="JACOFW010000015">
    <property type="protein sequence ID" value="MBC3808321.1"/>
    <property type="molecule type" value="Genomic_DNA"/>
</dbReference>
<keyword evidence="2" id="KW-0732">Signal</keyword>
<gene>
    <name evidence="5" type="ORF">H8K52_13285</name>
</gene>
<feature type="domain" description="Carbohydrate-binding" evidence="3">
    <location>
        <begin position="35"/>
        <end position="179"/>
    </location>
</feature>
<dbReference type="Pfam" id="PF06452">
    <property type="entry name" value="CBM9_1"/>
    <property type="match status" value="1"/>
</dbReference>
<evidence type="ECO:0000256" key="1">
    <source>
        <dbReference type="SAM" id="MobiDB-lite"/>
    </source>
</evidence>
<feature type="signal peptide" evidence="2">
    <location>
        <begin position="1"/>
        <end position="20"/>
    </location>
</feature>
<evidence type="ECO:0000313" key="6">
    <source>
        <dbReference type="Proteomes" id="UP000648257"/>
    </source>
</evidence>
<accession>A0ABR6X7J0</accession>
<name>A0ABR6X7J0_9BURK</name>
<protein>
    <submittedName>
        <fullName evidence="5">Carbohydrate binding family 9 domain-containing protein</fullName>
    </submittedName>
</protein>
<evidence type="ECO:0000256" key="2">
    <source>
        <dbReference type="SAM" id="SignalP"/>
    </source>
</evidence>
<proteinExistence type="predicted"/>
<evidence type="ECO:0000313" key="5">
    <source>
        <dbReference type="EMBL" id="MBC3808321.1"/>
    </source>
</evidence>
<evidence type="ECO:0000259" key="4">
    <source>
        <dbReference type="Pfam" id="PF19313"/>
    </source>
</evidence>
<dbReference type="Gene3D" id="2.60.40.1190">
    <property type="match status" value="1"/>
</dbReference>